<evidence type="ECO:0000313" key="1">
    <source>
        <dbReference type="EMBL" id="ESZ94445.1"/>
    </source>
</evidence>
<dbReference type="AlphaFoldDB" id="W9CIU7"/>
<protein>
    <recommendedName>
        <fullName evidence="3">F-box domain-containing protein</fullName>
    </recommendedName>
</protein>
<dbReference type="SUPFAM" id="SSF52047">
    <property type="entry name" value="RNI-like"/>
    <property type="match status" value="1"/>
</dbReference>
<proteinExistence type="predicted"/>
<dbReference type="STRING" id="1432307.W9CIU7"/>
<dbReference type="Gene3D" id="3.80.10.10">
    <property type="entry name" value="Ribonuclease Inhibitor"/>
    <property type="match status" value="1"/>
</dbReference>
<dbReference type="HOGENOM" id="CLU_573856_0_0_1"/>
<dbReference type="InterPro" id="IPR032675">
    <property type="entry name" value="LRR_dom_sf"/>
</dbReference>
<sequence>MSGKADDEAKSSLVGIPLELIEKVCDYLGYKGIQKFRLTSKTWATAGMRKLVQSLIVIYTIESFEKLRNISKHPELSKFVRIIHYAPRILETNATVRYRYKYNAVAEAPSCVPRTDLERLRSSPGCIAFNQMFEKQRSMKRGEYSRRAFLQILPNFTGLIGFRVDPLCHYHQSLSFYSSFEPGESALVDVDTDEFREEALVFLAAAVKAGTKLQYLHLDNVTFNMLSGVSIDAGTIFQGLDRRYLRHLDISLTIYSADDISNANLVGLLQNSLKLEYLALTVSSPWYEFSQGWSDVTRSVTLPNLKTLKIYGTLSKSSTLAAFLKRHARTLKSLQMTSYYLHDDVKLWSEIFDAIQNDMDLHEVDLRGGVFSRNFYSSPAIPRGVDDVFIDLEHTYLGHSFESLLEDRLLNRNVLAQECKLTLKELWEGYVDYVTANEEEPLTRRRVCHSAIAWKWEDDEIEDGE</sequence>
<evidence type="ECO:0000313" key="2">
    <source>
        <dbReference type="Proteomes" id="UP000019487"/>
    </source>
</evidence>
<comment type="caution">
    <text evidence="1">The sequence shown here is derived from an EMBL/GenBank/DDBJ whole genome shotgun (WGS) entry which is preliminary data.</text>
</comment>
<dbReference type="OrthoDB" id="5422579at2759"/>
<dbReference type="Proteomes" id="UP000019487">
    <property type="component" value="Unassembled WGS sequence"/>
</dbReference>
<reference evidence="1 2" key="1">
    <citation type="journal article" date="2014" name="Genome Announc.">
        <title>Draft genome sequence of Sclerotinia borealis, a psychrophilic plant pathogenic fungus.</title>
        <authorList>
            <person name="Mardanov A.V."/>
            <person name="Beletsky A.V."/>
            <person name="Kadnikov V.V."/>
            <person name="Ignatov A.N."/>
            <person name="Ravin N.V."/>
        </authorList>
    </citation>
    <scope>NUCLEOTIDE SEQUENCE [LARGE SCALE GENOMIC DNA]</scope>
    <source>
        <strain evidence="2">F-4157</strain>
    </source>
</reference>
<accession>W9CIU7</accession>
<organism evidence="1 2">
    <name type="scientific">Sclerotinia borealis (strain F-4128)</name>
    <dbReference type="NCBI Taxonomy" id="1432307"/>
    <lineage>
        <taxon>Eukaryota</taxon>
        <taxon>Fungi</taxon>
        <taxon>Dikarya</taxon>
        <taxon>Ascomycota</taxon>
        <taxon>Pezizomycotina</taxon>
        <taxon>Leotiomycetes</taxon>
        <taxon>Helotiales</taxon>
        <taxon>Sclerotiniaceae</taxon>
        <taxon>Sclerotinia</taxon>
    </lineage>
</organism>
<evidence type="ECO:0008006" key="3">
    <source>
        <dbReference type="Google" id="ProtNLM"/>
    </source>
</evidence>
<name>W9CIU7_SCLBF</name>
<gene>
    <name evidence="1" type="ORF">SBOR_5163</name>
</gene>
<keyword evidence="2" id="KW-1185">Reference proteome</keyword>
<dbReference type="EMBL" id="AYSA01000245">
    <property type="protein sequence ID" value="ESZ94445.1"/>
    <property type="molecule type" value="Genomic_DNA"/>
</dbReference>